<sequence>MRQGGPFHVAGNSFKYLELLVNEPGFKFEVQQYALSVVSCDKILANHLTIIKGVKMLHYTQLTYEQRYQIYGLKQAKLNQSEIAETIRVHRSTISREFRRNKGMKGLQT</sequence>
<protein>
    <recommendedName>
        <fullName evidence="1">Transposase IS30-like HTH domain-containing protein</fullName>
    </recommendedName>
</protein>
<proteinExistence type="predicted"/>
<dbReference type="Pfam" id="PF13936">
    <property type="entry name" value="HTH_38"/>
    <property type="match status" value="1"/>
</dbReference>
<dbReference type="AlphaFoldDB" id="T1CBI9"/>
<reference evidence="2" key="1">
    <citation type="submission" date="2013-08" db="EMBL/GenBank/DDBJ databases">
        <authorList>
            <person name="Mendez C."/>
            <person name="Richter M."/>
            <person name="Ferrer M."/>
            <person name="Sanchez J."/>
        </authorList>
    </citation>
    <scope>NUCLEOTIDE SEQUENCE</scope>
</reference>
<reference evidence="2" key="2">
    <citation type="journal article" date="2014" name="ISME J.">
        <title>Microbial stratification in low pH oxic and suboxic macroscopic growths along an acid mine drainage.</title>
        <authorList>
            <person name="Mendez-Garcia C."/>
            <person name="Mesa V."/>
            <person name="Sprenger R.R."/>
            <person name="Richter M."/>
            <person name="Diez M.S."/>
            <person name="Solano J."/>
            <person name="Bargiela R."/>
            <person name="Golyshina O.V."/>
            <person name="Manteca A."/>
            <person name="Ramos J.L."/>
            <person name="Gallego J.R."/>
            <person name="Llorente I."/>
            <person name="Martins Dos Santos V.A."/>
            <person name="Jensen O.N."/>
            <person name="Pelaez A.I."/>
            <person name="Sanchez J."/>
            <person name="Ferrer M."/>
        </authorList>
    </citation>
    <scope>NUCLEOTIDE SEQUENCE</scope>
</reference>
<evidence type="ECO:0000313" key="2">
    <source>
        <dbReference type="EMBL" id="EQD78673.1"/>
    </source>
</evidence>
<dbReference type="EMBL" id="AUZY01000452">
    <property type="protein sequence ID" value="EQD78673.1"/>
    <property type="molecule type" value="Genomic_DNA"/>
</dbReference>
<name>T1CBI9_9ZZZZ</name>
<accession>T1CBI9</accession>
<gene>
    <name evidence="2" type="ORF">B1B_00591</name>
</gene>
<feature type="domain" description="Transposase IS30-like HTH" evidence="1">
    <location>
        <begin position="58"/>
        <end position="101"/>
    </location>
</feature>
<organism evidence="2">
    <name type="scientific">mine drainage metagenome</name>
    <dbReference type="NCBI Taxonomy" id="410659"/>
    <lineage>
        <taxon>unclassified sequences</taxon>
        <taxon>metagenomes</taxon>
        <taxon>ecological metagenomes</taxon>
    </lineage>
</organism>
<evidence type="ECO:0000259" key="1">
    <source>
        <dbReference type="Pfam" id="PF13936"/>
    </source>
</evidence>
<comment type="caution">
    <text evidence="2">The sequence shown here is derived from an EMBL/GenBank/DDBJ whole genome shotgun (WGS) entry which is preliminary data.</text>
</comment>
<dbReference type="InterPro" id="IPR025246">
    <property type="entry name" value="IS30-like_HTH"/>
</dbReference>